<comment type="subcellular location">
    <subcellularLocation>
        <location evidence="1">Cell envelope</location>
    </subcellularLocation>
</comment>
<keyword evidence="3" id="KW-0813">Transport</keyword>
<proteinExistence type="inferred from homology"/>
<dbReference type="CDD" id="cd13585">
    <property type="entry name" value="PBP2_TMBP_like"/>
    <property type="match status" value="1"/>
</dbReference>
<evidence type="ECO:0000313" key="6">
    <source>
        <dbReference type="EMBL" id="MYD89502.1"/>
    </source>
</evidence>
<comment type="similarity">
    <text evidence="2">Belongs to the bacterial solute-binding protein 1 family.</text>
</comment>
<dbReference type="PANTHER" id="PTHR43649">
    <property type="entry name" value="ARABINOSE-BINDING PROTEIN-RELATED"/>
    <property type="match status" value="1"/>
</dbReference>
<dbReference type="GO" id="GO:0030313">
    <property type="term" value="C:cell envelope"/>
    <property type="evidence" value="ECO:0007669"/>
    <property type="project" value="UniProtKB-SubCell"/>
</dbReference>
<dbReference type="InterPro" id="IPR006059">
    <property type="entry name" value="SBP"/>
</dbReference>
<dbReference type="InterPro" id="IPR050490">
    <property type="entry name" value="Bact_solute-bd_prot1"/>
</dbReference>
<dbReference type="AlphaFoldDB" id="A0A6B1DS48"/>
<dbReference type="InterPro" id="IPR006311">
    <property type="entry name" value="TAT_signal"/>
</dbReference>
<feature type="chain" id="PRO_5025608717" evidence="5">
    <location>
        <begin position="33"/>
        <end position="440"/>
    </location>
</feature>
<accession>A0A6B1DS48</accession>
<comment type="caution">
    <text evidence="6">The sequence shown here is derived from an EMBL/GenBank/DDBJ whole genome shotgun (WGS) entry which is preliminary data.</text>
</comment>
<reference evidence="6" key="1">
    <citation type="submission" date="2019-09" db="EMBL/GenBank/DDBJ databases">
        <title>Characterisation of the sponge microbiome using genome-centric metagenomics.</title>
        <authorList>
            <person name="Engelberts J.P."/>
            <person name="Robbins S.J."/>
            <person name="De Goeij J.M."/>
            <person name="Aranda M."/>
            <person name="Bell S.C."/>
            <person name="Webster N.S."/>
        </authorList>
    </citation>
    <scope>NUCLEOTIDE SEQUENCE</scope>
    <source>
        <strain evidence="6">SB0662_bin_9</strain>
    </source>
</reference>
<dbReference type="SUPFAM" id="SSF53850">
    <property type="entry name" value="Periplasmic binding protein-like II"/>
    <property type="match status" value="1"/>
</dbReference>
<dbReference type="PROSITE" id="PS51318">
    <property type="entry name" value="TAT"/>
    <property type="match status" value="1"/>
</dbReference>
<evidence type="ECO:0000256" key="4">
    <source>
        <dbReference type="ARBA" id="ARBA00022729"/>
    </source>
</evidence>
<sequence length="440" mass="49003">MSHPTSRRNFLKLSVGLSAAAALAACAAPAPAGDAGDAAMPETVELRLTFWGDLADMPTWNWGIEQWKDERPDIQIKWENTPWGEYWTKLQTEAVADNLPDVVGMVSMFSQQYIRQGSLLSFQSYIDAEPEVDVGDFWPANMLAYTWQDEIYAFPYDLSTVLPIYNKSMFLDNGVELPIGDWTWDEFQETCIALTQDTSGDGNTDQWGWLMPNLASWTIDIPLSTNGARFVSEDGLKCLLDTPEAIETIQWLSDLRHVHQVSPTIAQQGDVPLFESGRAAMHWGNPERVQTIASRVGPARDNENFLWDVALFPMKTQPGNSVQGGSFAIGSTTEYADEAWEFVKFYTSAPILEEMVAKPSRGIPGRASIAQALITDENPEHQQYFLDVLEYSISTFIPAFAQVTAVLAKYMDEIMINNEPAAAILPQAVQEIDPILIETA</sequence>
<dbReference type="EMBL" id="VXPY01000024">
    <property type="protein sequence ID" value="MYD89502.1"/>
    <property type="molecule type" value="Genomic_DNA"/>
</dbReference>
<evidence type="ECO:0000256" key="3">
    <source>
        <dbReference type="ARBA" id="ARBA00022448"/>
    </source>
</evidence>
<keyword evidence="4 5" id="KW-0732">Signal</keyword>
<dbReference type="PANTHER" id="PTHR43649:SF31">
    <property type="entry name" value="SN-GLYCEROL-3-PHOSPHATE-BINDING PERIPLASMIC PROTEIN UGPB"/>
    <property type="match status" value="1"/>
</dbReference>
<name>A0A6B1DS48_9CHLR</name>
<dbReference type="Gene3D" id="3.40.190.10">
    <property type="entry name" value="Periplasmic binding protein-like II"/>
    <property type="match status" value="1"/>
</dbReference>
<evidence type="ECO:0000256" key="1">
    <source>
        <dbReference type="ARBA" id="ARBA00004196"/>
    </source>
</evidence>
<dbReference type="PROSITE" id="PS51257">
    <property type="entry name" value="PROKAR_LIPOPROTEIN"/>
    <property type="match status" value="1"/>
</dbReference>
<evidence type="ECO:0000256" key="5">
    <source>
        <dbReference type="SAM" id="SignalP"/>
    </source>
</evidence>
<gene>
    <name evidence="6" type="ORF">F4Y08_04055</name>
</gene>
<organism evidence="6">
    <name type="scientific">Caldilineaceae bacterium SB0662_bin_9</name>
    <dbReference type="NCBI Taxonomy" id="2605258"/>
    <lineage>
        <taxon>Bacteria</taxon>
        <taxon>Bacillati</taxon>
        <taxon>Chloroflexota</taxon>
        <taxon>Caldilineae</taxon>
        <taxon>Caldilineales</taxon>
        <taxon>Caldilineaceae</taxon>
    </lineage>
</organism>
<feature type="signal peptide" evidence="5">
    <location>
        <begin position="1"/>
        <end position="32"/>
    </location>
</feature>
<protein>
    <submittedName>
        <fullName evidence="6">Sugar ABC transporter substrate-binding protein</fullName>
    </submittedName>
</protein>
<dbReference type="Pfam" id="PF13416">
    <property type="entry name" value="SBP_bac_8"/>
    <property type="match status" value="1"/>
</dbReference>
<evidence type="ECO:0000256" key="2">
    <source>
        <dbReference type="ARBA" id="ARBA00008520"/>
    </source>
</evidence>